<reference evidence="1 2" key="1">
    <citation type="submission" date="2020-08" db="EMBL/GenBank/DDBJ databases">
        <title>Genomic Encyclopedia of Type Strains, Phase IV (KMG-IV): sequencing the most valuable type-strain genomes for metagenomic binning, comparative biology and taxonomic classification.</title>
        <authorList>
            <person name="Goeker M."/>
        </authorList>
    </citation>
    <scope>NUCLEOTIDE SEQUENCE [LARGE SCALE GENOMIC DNA]</scope>
    <source>
        <strain evidence="1 2">DSM 17976</strain>
    </source>
</reference>
<sequence>MNTRKILVAVLLAVVIALGVYGLIQATRNKTKAITRSGSIIINQNLRP</sequence>
<evidence type="ECO:0000313" key="1">
    <source>
        <dbReference type="EMBL" id="MBB3841122.1"/>
    </source>
</evidence>
<dbReference type="EMBL" id="JACIBY010000014">
    <property type="protein sequence ID" value="MBB3841122.1"/>
    <property type="molecule type" value="Genomic_DNA"/>
</dbReference>
<evidence type="ECO:0000313" key="2">
    <source>
        <dbReference type="Proteomes" id="UP000541352"/>
    </source>
</evidence>
<proteinExistence type="predicted"/>
<comment type="caution">
    <text evidence="1">The sequence shown here is derived from an EMBL/GenBank/DDBJ whole genome shotgun (WGS) entry which is preliminary data.</text>
</comment>
<dbReference type="AlphaFoldDB" id="A0A7W5ZT79"/>
<name>A0A7W5ZT79_9BACT</name>
<gene>
    <name evidence="1" type="ORF">FHS57_005143</name>
</gene>
<organism evidence="1 2">
    <name type="scientific">Runella defluvii</name>
    <dbReference type="NCBI Taxonomy" id="370973"/>
    <lineage>
        <taxon>Bacteria</taxon>
        <taxon>Pseudomonadati</taxon>
        <taxon>Bacteroidota</taxon>
        <taxon>Cytophagia</taxon>
        <taxon>Cytophagales</taxon>
        <taxon>Spirosomataceae</taxon>
        <taxon>Runella</taxon>
    </lineage>
</organism>
<keyword evidence="2" id="KW-1185">Reference proteome</keyword>
<dbReference type="Proteomes" id="UP000541352">
    <property type="component" value="Unassembled WGS sequence"/>
</dbReference>
<protein>
    <submittedName>
        <fullName evidence="1">Tfp pilus assembly protein PilV</fullName>
    </submittedName>
</protein>
<dbReference type="RefSeq" id="WP_183978585.1">
    <property type="nucleotide sequence ID" value="NZ_JACIBY010000014.1"/>
</dbReference>
<accession>A0A7W5ZT79</accession>